<evidence type="ECO:0000256" key="1">
    <source>
        <dbReference type="ARBA" id="ARBA00005706"/>
    </source>
</evidence>
<evidence type="ECO:0000313" key="6">
    <source>
        <dbReference type="EMBL" id="KAL2845941.1"/>
    </source>
</evidence>
<accession>A0ABR4K0W3</accession>
<organism evidence="6 7">
    <name type="scientific">Aspergillus pseudoustus</name>
    <dbReference type="NCBI Taxonomy" id="1810923"/>
    <lineage>
        <taxon>Eukaryota</taxon>
        <taxon>Fungi</taxon>
        <taxon>Dikarya</taxon>
        <taxon>Ascomycota</taxon>
        <taxon>Pezizomycotina</taxon>
        <taxon>Eurotiomycetes</taxon>
        <taxon>Eurotiomycetidae</taxon>
        <taxon>Eurotiales</taxon>
        <taxon>Aspergillaceae</taxon>
        <taxon>Aspergillus</taxon>
        <taxon>Aspergillus subgen. Nidulantes</taxon>
    </lineage>
</organism>
<reference evidence="6 7" key="1">
    <citation type="submission" date="2024-07" db="EMBL/GenBank/DDBJ databases">
        <title>Section-level genome sequencing and comparative genomics of Aspergillus sections Usti and Cavernicolus.</title>
        <authorList>
            <consortium name="Lawrence Berkeley National Laboratory"/>
            <person name="Nybo J.L."/>
            <person name="Vesth T.C."/>
            <person name="Theobald S."/>
            <person name="Frisvad J.C."/>
            <person name="Larsen T.O."/>
            <person name="Kjaerboelling I."/>
            <person name="Rothschild-Mancinelli K."/>
            <person name="Lyhne E.K."/>
            <person name="Kogle M.E."/>
            <person name="Barry K."/>
            <person name="Clum A."/>
            <person name="Na H."/>
            <person name="Ledsgaard L."/>
            <person name="Lin J."/>
            <person name="Lipzen A."/>
            <person name="Kuo A."/>
            <person name="Riley R."/>
            <person name="Mondo S."/>
            <person name="Labutti K."/>
            <person name="Haridas S."/>
            <person name="Pangalinan J."/>
            <person name="Salamov A.A."/>
            <person name="Simmons B.A."/>
            <person name="Magnuson J.K."/>
            <person name="Chen J."/>
            <person name="Drula E."/>
            <person name="Henrissat B."/>
            <person name="Wiebenga A."/>
            <person name="Lubbers R.J."/>
            <person name="Gomes A.C."/>
            <person name="Makela M.R."/>
            <person name="Stajich J."/>
            <person name="Grigoriev I.V."/>
            <person name="Mortensen U.H."/>
            <person name="De Vries R.P."/>
            <person name="Baker S.E."/>
            <person name="Andersen M.R."/>
        </authorList>
    </citation>
    <scope>NUCLEOTIDE SEQUENCE [LARGE SCALE GENOMIC DNA]</scope>
    <source>
        <strain evidence="6 7">CBS 123904</strain>
    </source>
</reference>
<proteinExistence type="inferred from homology"/>
<dbReference type="InterPro" id="IPR050816">
    <property type="entry name" value="Flavin-dep_Halogenase_NPB"/>
</dbReference>
<comment type="caution">
    <text evidence="6">The sequence shown here is derived from an EMBL/GenBank/DDBJ whole genome shotgun (WGS) entry which is preliminary data.</text>
</comment>
<dbReference type="PANTHER" id="PTHR43747:SF5">
    <property type="entry name" value="FAD-BINDING DOMAIN-CONTAINING PROTEIN"/>
    <property type="match status" value="1"/>
</dbReference>
<comment type="similarity">
    <text evidence="1">Belongs to the flavin-dependent halogenase family.</text>
</comment>
<dbReference type="Proteomes" id="UP001610446">
    <property type="component" value="Unassembled WGS sequence"/>
</dbReference>
<dbReference type="Gene3D" id="3.50.50.60">
    <property type="entry name" value="FAD/NAD(P)-binding domain"/>
    <property type="match status" value="1"/>
</dbReference>
<dbReference type="PANTHER" id="PTHR43747">
    <property type="entry name" value="FAD-BINDING PROTEIN"/>
    <property type="match status" value="1"/>
</dbReference>
<dbReference type="InterPro" id="IPR006905">
    <property type="entry name" value="Flavin_halogenase"/>
</dbReference>
<keyword evidence="2" id="KW-0285">Flavoprotein</keyword>
<dbReference type="EMBL" id="JBFXLU010000067">
    <property type="protein sequence ID" value="KAL2845941.1"/>
    <property type="molecule type" value="Genomic_DNA"/>
</dbReference>
<keyword evidence="5" id="KW-0503">Monooxygenase</keyword>
<dbReference type="Pfam" id="PF04820">
    <property type="entry name" value="Trp_halogenase"/>
    <property type="match status" value="2"/>
</dbReference>
<sequence length="553" mass="60331">MSDEIPSKCTVLVIGGGPAGSYTASVLAREGINTVLLEADKFPRYHIGESGLPSLRHYLRFIDLDEKFRGHGFTKKCGAAFKVTPGNREAYTDFVAAGGPEGYTWNMIRSEADEMLFRHAGKSGAKIFDGVRVTEVQFDPVDATTALAATTTTNGDDRSAGTDFQFRRPVSASYVRKGDVEDSAGEKSTPGVAGTITFDYLVDATGRAGILSTRYLKSRRYTKALKNVAHWAYYRNAGKYARGTPRENSPFFEALNDESGWVWFIPLHDGTTSVGVVRRYDIATTKKTTAGSTDAYYTESLKAAPIISAFIAETGAAERVTPVRSASDFSYTSPTYTLPHARIVGDAGCFIDPLFSSGLHLALTGGLSAATTIAASLRGDVEEEVAGRWHSAKIAQGYARFLLVVLSAYKQMWNQHKFVLHEDGEGHFDRAFDIFRPVIQGEADTCKSELTQSELSTSMNPLLTTLDSRLPNLLGDEEAMDKAIGTTGEGQDERRQEVEILTAMLSGHGLELLTMGDYTTDIIEGRVPRLERGKLTLVFAGEKEGEKECSAWM</sequence>
<evidence type="ECO:0000256" key="2">
    <source>
        <dbReference type="ARBA" id="ARBA00022630"/>
    </source>
</evidence>
<keyword evidence="3" id="KW-0274">FAD</keyword>
<protein>
    <recommendedName>
        <fullName evidence="8">FAD-binding domain-containing protein</fullName>
    </recommendedName>
</protein>
<evidence type="ECO:0008006" key="8">
    <source>
        <dbReference type="Google" id="ProtNLM"/>
    </source>
</evidence>
<evidence type="ECO:0000256" key="4">
    <source>
        <dbReference type="ARBA" id="ARBA00023002"/>
    </source>
</evidence>
<evidence type="ECO:0000313" key="7">
    <source>
        <dbReference type="Proteomes" id="UP001610446"/>
    </source>
</evidence>
<evidence type="ECO:0000256" key="5">
    <source>
        <dbReference type="ARBA" id="ARBA00023033"/>
    </source>
</evidence>
<gene>
    <name evidence="6" type="ORF">BJY01DRAFT_234761</name>
</gene>
<evidence type="ECO:0000256" key="3">
    <source>
        <dbReference type="ARBA" id="ARBA00022827"/>
    </source>
</evidence>
<name>A0ABR4K0W3_9EURO</name>
<keyword evidence="4" id="KW-0560">Oxidoreductase</keyword>
<keyword evidence="7" id="KW-1185">Reference proteome</keyword>
<dbReference type="InterPro" id="IPR036188">
    <property type="entry name" value="FAD/NAD-bd_sf"/>
</dbReference>
<dbReference type="SUPFAM" id="SSF51905">
    <property type="entry name" value="FAD/NAD(P)-binding domain"/>
    <property type="match status" value="1"/>
</dbReference>